<feature type="region of interest" description="Disordered" evidence="1">
    <location>
        <begin position="571"/>
        <end position="621"/>
    </location>
</feature>
<feature type="compositionally biased region" description="Basic residues" evidence="1">
    <location>
        <begin position="644"/>
        <end position="655"/>
    </location>
</feature>
<feature type="compositionally biased region" description="Polar residues" evidence="1">
    <location>
        <begin position="533"/>
        <end position="546"/>
    </location>
</feature>
<dbReference type="Proteomes" id="UP000316270">
    <property type="component" value="Chromosome 18"/>
</dbReference>
<feature type="region of interest" description="Disordered" evidence="1">
    <location>
        <begin position="241"/>
        <end position="287"/>
    </location>
</feature>
<feature type="region of interest" description="Disordered" evidence="1">
    <location>
        <begin position="744"/>
        <end position="795"/>
    </location>
</feature>
<gene>
    <name evidence="2" type="ORF">FKW77_000254</name>
</gene>
<evidence type="ECO:0000313" key="2">
    <source>
        <dbReference type="EMBL" id="QDS77498.1"/>
    </source>
</evidence>
<feature type="compositionally biased region" description="Polar residues" evidence="1">
    <location>
        <begin position="278"/>
        <end position="287"/>
    </location>
</feature>
<dbReference type="AlphaFoldDB" id="A0A517LPB4"/>
<feature type="compositionally biased region" description="Low complexity" evidence="1">
    <location>
        <begin position="336"/>
        <end position="357"/>
    </location>
</feature>
<feature type="compositionally biased region" description="Low complexity" evidence="1">
    <location>
        <begin position="592"/>
        <end position="601"/>
    </location>
</feature>
<reference evidence="2 3" key="1">
    <citation type="submission" date="2019-07" db="EMBL/GenBank/DDBJ databases">
        <title>Finished genome of Venturia effusa.</title>
        <authorList>
            <person name="Young C.A."/>
            <person name="Cox M.P."/>
            <person name="Ganley A.R.D."/>
            <person name="David W.J."/>
        </authorList>
    </citation>
    <scope>NUCLEOTIDE SEQUENCE [LARGE SCALE GENOMIC DNA]</scope>
    <source>
        <strain evidence="3">albino</strain>
    </source>
</reference>
<organism evidence="2 3">
    <name type="scientific">Venturia effusa</name>
    <dbReference type="NCBI Taxonomy" id="50376"/>
    <lineage>
        <taxon>Eukaryota</taxon>
        <taxon>Fungi</taxon>
        <taxon>Dikarya</taxon>
        <taxon>Ascomycota</taxon>
        <taxon>Pezizomycotina</taxon>
        <taxon>Dothideomycetes</taxon>
        <taxon>Pleosporomycetidae</taxon>
        <taxon>Venturiales</taxon>
        <taxon>Venturiaceae</taxon>
        <taxon>Venturia</taxon>
    </lineage>
</organism>
<feature type="compositionally biased region" description="Basic and acidic residues" evidence="1">
    <location>
        <begin position="758"/>
        <end position="795"/>
    </location>
</feature>
<keyword evidence="3" id="KW-1185">Reference proteome</keyword>
<feature type="region of interest" description="Disordered" evidence="1">
    <location>
        <begin position="707"/>
        <end position="730"/>
    </location>
</feature>
<feature type="region of interest" description="Disordered" evidence="1">
    <location>
        <begin position="304"/>
        <end position="382"/>
    </location>
</feature>
<dbReference type="STRING" id="50376.A0A517LPB4"/>
<sequence length="795" mass="88371">MAQPTNSHRSFHSLTTSDMKLLTRILSHQPSPIHPYDSSTQAKYRELTKKDIDKLPVHLKKESGQGKSLCKMHAGLNAGYIDSIFEWIHKQVDVSLPKSLAGPTDAEVAISDAVVEPFLHLLEIQSMWTTSPSSFFVRRQSKQGKRWALQQDGCKACMLARLGGEEDIITPLRASVVAKLSAGDKPKSRRLVWLAALIYGCFTEEAFQRIIDKSEILGRSLRTANTEAAYKKAKHAECWSSTAMSPEAGHTKATARKAKTIDRGGREAEHVADVTKEVGSTTDEVTRSDQLAQQEVENWQAQQLQARRKERQRSVTPIDDIEPHLPPTLDDLFVPSSTSITSTTPLASNPPLAFPFATPSPPPLRPTTSHTGTPPPFLTHDTCLAEPEAPLNRPRTSHALPKYSWEARVPSFLRRKTSKSSLNEHSTAPPPPLSPPLPLSSSPTLMDTPRFPSVPRNSASASSGTPPSPPPKDMSADLLQRIDSLYNAYHPAQSPPPLPPKESHSKHTLLARLNTKMQDPPDQRHLIPIPQPKRSSSIYSQNTHSKSLPHLSGQASSPILRKGIYENTKATGDGIHRSMIRRHHNKQRNSHDSTSTTTPTDHAWESFPHITSLPAPTPDSIGEYRRLISEQETKFLAPTPPPPRHLKHERGRGTIRSKSSLDNVEELNESLEEKQDKLVRRRLESHVKFRPLSPSHMRRQFDVRLSPQGAGAQGSTGGFAMNSGRTGGFEAQNKEFGRMRTRFRPTASPVDGGEYQMMDERQKNEMGVDGNGVEKESMDSSKTLYDKLREQVKRN</sequence>
<protein>
    <submittedName>
        <fullName evidence="2">Uncharacterized protein</fullName>
    </submittedName>
</protein>
<dbReference type="EMBL" id="CP042202">
    <property type="protein sequence ID" value="QDS77498.1"/>
    <property type="molecule type" value="Genomic_DNA"/>
</dbReference>
<evidence type="ECO:0000256" key="1">
    <source>
        <dbReference type="SAM" id="MobiDB-lite"/>
    </source>
</evidence>
<feature type="region of interest" description="Disordered" evidence="1">
    <location>
        <begin position="633"/>
        <end position="662"/>
    </location>
</feature>
<evidence type="ECO:0000313" key="3">
    <source>
        <dbReference type="Proteomes" id="UP000316270"/>
    </source>
</evidence>
<feature type="region of interest" description="Disordered" evidence="1">
    <location>
        <begin position="417"/>
        <end position="475"/>
    </location>
</feature>
<feature type="compositionally biased region" description="Basic residues" evidence="1">
    <location>
        <begin position="578"/>
        <end position="588"/>
    </location>
</feature>
<feature type="compositionally biased region" description="Basic and acidic residues" evidence="1">
    <location>
        <begin position="259"/>
        <end position="276"/>
    </location>
</feature>
<name>A0A517LPB4_9PEZI</name>
<proteinExistence type="predicted"/>
<dbReference type="OrthoDB" id="3786931at2759"/>
<feature type="region of interest" description="Disordered" evidence="1">
    <location>
        <begin position="515"/>
        <end position="556"/>
    </location>
</feature>
<feature type="compositionally biased region" description="Pro residues" evidence="1">
    <location>
        <begin position="428"/>
        <end position="438"/>
    </location>
</feature>
<accession>A0A517LPB4</accession>